<feature type="transmembrane region" description="Helical" evidence="1">
    <location>
        <begin position="6"/>
        <end position="27"/>
    </location>
</feature>
<keyword evidence="1" id="KW-0812">Transmembrane</keyword>
<keyword evidence="1" id="KW-0472">Membrane</keyword>
<name>A0A9W6NHF6_9PSED</name>
<dbReference type="Proteomes" id="UP001143328">
    <property type="component" value="Unassembled WGS sequence"/>
</dbReference>
<proteinExistence type="predicted"/>
<gene>
    <name evidence="2" type="ORF">GCM10017655_39160</name>
</gene>
<keyword evidence="1" id="KW-1133">Transmembrane helix</keyword>
<reference evidence="2" key="1">
    <citation type="journal article" date="2014" name="Int. J. Syst. Evol. Microbiol.">
        <title>Complete genome sequence of Corynebacterium casei LMG S-19264T (=DSM 44701T), isolated from a smear-ripened cheese.</title>
        <authorList>
            <consortium name="US DOE Joint Genome Institute (JGI-PGF)"/>
            <person name="Walter F."/>
            <person name="Albersmeier A."/>
            <person name="Kalinowski J."/>
            <person name="Ruckert C."/>
        </authorList>
    </citation>
    <scope>NUCLEOTIDE SEQUENCE</scope>
    <source>
        <strain evidence="2">VKM B-2935</strain>
    </source>
</reference>
<evidence type="ECO:0000313" key="3">
    <source>
        <dbReference type="Proteomes" id="UP001143328"/>
    </source>
</evidence>
<comment type="caution">
    <text evidence="2">The sequence shown here is derived from an EMBL/GenBank/DDBJ whole genome shotgun (WGS) entry which is preliminary data.</text>
</comment>
<sequence>MYPVSPLVITLLIVAGIVILFLIGYINHMVENNKLEKARQKADLADRLRRCADVSDSLPGQFMTPGLKLLLTRFMLQFAERLLAVDKSQAKVKDQVEELRGLVAQGDAIVVRNQPQLIHNEAKAKEVRVTLEILHGQITRAAQDNLLPSGEAKRWLEEVRHILVQVHIELFSNAGQNAMQQGQPGHARLAFERGVQYIRKQPDAKRYQTPLSVLEKQLARANSMVLENTKPVVDEANELTDGLKSLDGDEDWKKKNMYD</sequence>
<organism evidence="2 3">
    <name type="scientific">Pseudomonas turukhanskensis</name>
    <dbReference type="NCBI Taxonomy" id="1806536"/>
    <lineage>
        <taxon>Bacteria</taxon>
        <taxon>Pseudomonadati</taxon>
        <taxon>Pseudomonadota</taxon>
        <taxon>Gammaproteobacteria</taxon>
        <taxon>Pseudomonadales</taxon>
        <taxon>Pseudomonadaceae</taxon>
        <taxon>Pseudomonas</taxon>
    </lineage>
</organism>
<evidence type="ECO:0000313" key="2">
    <source>
        <dbReference type="EMBL" id="GLK90852.1"/>
    </source>
</evidence>
<protein>
    <submittedName>
        <fullName evidence="2">Uncharacterized protein</fullName>
    </submittedName>
</protein>
<evidence type="ECO:0000256" key="1">
    <source>
        <dbReference type="SAM" id="Phobius"/>
    </source>
</evidence>
<accession>A0A9W6NHF6</accession>
<dbReference type="EMBL" id="BSFN01000014">
    <property type="protein sequence ID" value="GLK90852.1"/>
    <property type="molecule type" value="Genomic_DNA"/>
</dbReference>
<dbReference type="AlphaFoldDB" id="A0A9W6NHF6"/>
<keyword evidence="3" id="KW-1185">Reference proteome</keyword>
<reference evidence="2" key="2">
    <citation type="submission" date="2023-01" db="EMBL/GenBank/DDBJ databases">
        <authorList>
            <person name="Sun Q."/>
            <person name="Evtushenko L."/>
        </authorList>
    </citation>
    <scope>NUCLEOTIDE SEQUENCE</scope>
    <source>
        <strain evidence="2">VKM B-2935</strain>
    </source>
</reference>